<dbReference type="Proteomes" id="UP000182344">
    <property type="component" value="Unassembled WGS sequence"/>
</dbReference>
<dbReference type="PROSITE" id="PS51707">
    <property type="entry name" value="CYTH"/>
    <property type="match status" value="1"/>
</dbReference>
<name>A0A1J5I7H5_9BACT</name>
<dbReference type="Pfam" id="PF01928">
    <property type="entry name" value="CYTH"/>
    <property type="match status" value="1"/>
</dbReference>
<proteinExistence type="predicted"/>
<sequence length="167" mass="19223">MYNKPNMANEIEMNFKVTNKEGLLVFLKSLGEEKTQDIKMTYLGKQGDESFYIRIEEISDENGDKKVLTAKGNFVSNDGVNQRKEVSIPITSSPEQYIEFLTLIGMELRDSKSKIRHHFHIDDLEITLDEWNVEDLGNRLEIEGLDESKVKEFASKIVQYCNPTPSK</sequence>
<evidence type="ECO:0000259" key="1">
    <source>
        <dbReference type="PROSITE" id="PS51707"/>
    </source>
</evidence>
<feature type="domain" description="CYTH" evidence="1">
    <location>
        <begin position="8"/>
        <end position="167"/>
    </location>
</feature>
<dbReference type="EMBL" id="MNZO01000026">
    <property type="protein sequence ID" value="OIP87176.1"/>
    <property type="molecule type" value="Genomic_DNA"/>
</dbReference>
<dbReference type="InterPro" id="IPR023577">
    <property type="entry name" value="CYTH_domain"/>
</dbReference>
<reference evidence="2 3" key="1">
    <citation type="journal article" date="2016" name="Environ. Microbiol.">
        <title>Genomic resolution of a cold subsurface aquifer community provides metabolic insights for novel microbes adapted to high CO concentrations.</title>
        <authorList>
            <person name="Probst A.J."/>
            <person name="Castelle C.J."/>
            <person name="Singh A."/>
            <person name="Brown C.T."/>
            <person name="Anantharaman K."/>
            <person name="Sharon I."/>
            <person name="Hug L.A."/>
            <person name="Burstein D."/>
            <person name="Emerson J.B."/>
            <person name="Thomas B.C."/>
            <person name="Banfield J.F."/>
        </authorList>
    </citation>
    <scope>NUCLEOTIDE SEQUENCE [LARGE SCALE GENOMIC DNA]</scope>
    <source>
        <strain evidence="2">CG2_30_35_20</strain>
    </source>
</reference>
<evidence type="ECO:0000313" key="2">
    <source>
        <dbReference type="EMBL" id="OIP87176.1"/>
    </source>
</evidence>
<evidence type="ECO:0000313" key="3">
    <source>
        <dbReference type="Proteomes" id="UP000182344"/>
    </source>
</evidence>
<gene>
    <name evidence="2" type="ORF">AUK05_01855</name>
</gene>
<organism evidence="2 3">
    <name type="scientific">Candidatus Shapirobacteria bacterium CG2_30_35_20</name>
    <dbReference type="NCBI Taxonomy" id="1805376"/>
    <lineage>
        <taxon>Bacteria</taxon>
        <taxon>Candidatus Shapironibacteriota</taxon>
    </lineage>
</organism>
<dbReference type="AlphaFoldDB" id="A0A1J5I7H5"/>
<accession>A0A1J5I7H5</accession>
<dbReference type="InterPro" id="IPR033469">
    <property type="entry name" value="CYTH-like_dom_sf"/>
</dbReference>
<dbReference type="SUPFAM" id="SSF55154">
    <property type="entry name" value="CYTH-like phosphatases"/>
    <property type="match status" value="1"/>
</dbReference>
<dbReference type="STRING" id="1805376.AUK05_01855"/>
<protein>
    <recommendedName>
        <fullName evidence="1">CYTH domain-containing protein</fullName>
    </recommendedName>
</protein>
<comment type="caution">
    <text evidence="2">The sequence shown here is derived from an EMBL/GenBank/DDBJ whole genome shotgun (WGS) entry which is preliminary data.</text>
</comment>
<dbReference type="Gene3D" id="2.40.320.10">
    <property type="entry name" value="Hypothetical Protein Pfu-838710-001"/>
    <property type="match status" value="1"/>
</dbReference>